<organism evidence="1 2">
    <name type="scientific">Trichonephila clavata</name>
    <name type="common">Joro spider</name>
    <name type="synonym">Nephila clavata</name>
    <dbReference type="NCBI Taxonomy" id="2740835"/>
    <lineage>
        <taxon>Eukaryota</taxon>
        <taxon>Metazoa</taxon>
        <taxon>Ecdysozoa</taxon>
        <taxon>Arthropoda</taxon>
        <taxon>Chelicerata</taxon>
        <taxon>Arachnida</taxon>
        <taxon>Araneae</taxon>
        <taxon>Araneomorphae</taxon>
        <taxon>Entelegynae</taxon>
        <taxon>Araneoidea</taxon>
        <taxon>Nephilidae</taxon>
        <taxon>Trichonephila</taxon>
    </lineage>
</organism>
<keyword evidence="2" id="KW-1185">Reference proteome</keyword>
<evidence type="ECO:0000313" key="1">
    <source>
        <dbReference type="EMBL" id="GFR17034.1"/>
    </source>
</evidence>
<dbReference type="EMBL" id="BMAO01037340">
    <property type="protein sequence ID" value="GFR17034.1"/>
    <property type="molecule type" value="Genomic_DNA"/>
</dbReference>
<protein>
    <submittedName>
        <fullName evidence="1">Uncharacterized protein</fullName>
    </submittedName>
</protein>
<comment type="caution">
    <text evidence="1">The sequence shown here is derived from an EMBL/GenBank/DDBJ whole genome shotgun (WGS) entry which is preliminary data.</text>
</comment>
<dbReference type="OrthoDB" id="10393793at2759"/>
<dbReference type="Proteomes" id="UP000887116">
    <property type="component" value="Unassembled WGS sequence"/>
</dbReference>
<name>A0A8X6LRB3_TRICU</name>
<reference evidence="1" key="1">
    <citation type="submission" date="2020-07" db="EMBL/GenBank/DDBJ databases">
        <title>Multicomponent nature underlies the extraordinary mechanical properties of spider dragline silk.</title>
        <authorList>
            <person name="Kono N."/>
            <person name="Nakamura H."/>
            <person name="Mori M."/>
            <person name="Yoshida Y."/>
            <person name="Ohtoshi R."/>
            <person name="Malay A.D."/>
            <person name="Moran D.A.P."/>
            <person name="Tomita M."/>
            <person name="Numata K."/>
            <person name="Arakawa K."/>
        </authorList>
    </citation>
    <scope>NUCLEOTIDE SEQUENCE</scope>
</reference>
<accession>A0A8X6LRB3</accession>
<sequence length="81" mass="8814">MTQSGTMVPVIFRNYLLSAMAKTTSGQFCETIWGGPFTRGSRFCSEIKALKEEGRSLAMTEMANAHASVRSAIVLAQRVAI</sequence>
<proteinExistence type="predicted"/>
<gene>
    <name evidence="1" type="ORF">TNCT_691861</name>
</gene>
<dbReference type="AlphaFoldDB" id="A0A8X6LRB3"/>
<evidence type="ECO:0000313" key="2">
    <source>
        <dbReference type="Proteomes" id="UP000887116"/>
    </source>
</evidence>